<organism evidence="4 5">
    <name type="scientific">Psylliodes chrysocephalus</name>
    <dbReference type="NCBI Taxonomy" id="3402493"/>
    <lineage>
        <taxon>Eukaryota</taxon>
        <taxon>Metazoa</taxon>
        <taxon>Ecdysozoa</taxon>
        <taxon>Arthropoda</taxon>
        <taxon>Hexapoda</taxon>
        <taxon>Insecta</taxon>
        <taxon>Pterygota</taxon>
        <taxon>Neoptera</taxon>
        <taxon>Endopterygota</taxon>
        <taxon>Coleoptera</taxon>
        <taxon>Polyphaga</taxon>
        <taxon>Cucujiformia</taxon>
        <taxon>Chrysomeloidea</taxon>
        <taxon>Chrysomelidae</taxon>
        <taxon>Galerucinae</taxon>
        <taxon>Alticini</taxon>
        <taxon>Psylliodes</taxon>
    </lineage>
</organism>
<evidence type="ECO:0000256" key="1">
    <source>
        <dbReference type="ARBA" id="ARBA00023180"/>
    </source>
</evidence>
<dbReference type="Gene3D" id="3.40.50.1820">
    <property type="entry name" value="alpha/beta hydrolase"/>
    <property type="match status" value="1"/>
</dbReference>
<dbReference type="InterPro" id="IPR029058">
    <property type="entry name" value="AB_hydrolase_fold"/>
</dbReference>
<dbReference type="OrthoDB" id="408631at2759"/>
<dbReference type="PANTHER" id="PTHR11559">
    <property type="entry name" value="CARBOXYLESTERASE"/>
    <property type="match status" value="1"/>
</dbReference>
<sequence length="537" mass="61083">MNFLLWVIFLTGALVNCDDGTIVEIHTGKIQGHILKSANGHDYYAFQEIPFASPPIGKNRYRLPQEPDSWDGILKTTKNTKVCYQGTKFTLNKTEDCLYLNVYTPVVPGSDNSLPILFWIHGGGFNWGSGTYDDYGPKYLMGQDIIVVSTNYRLNAFGFLSTEDGVIPGNLGMIDVQFALKWVQKNIRRFGGNPNQVIIAGESCGSMGVNMLLMGPWSDGIPLFHGAIMESSSQLGGVFQLNARENAFALGRKVDSSFSSNDSHDLLEVLQKASTEDLYNAKLIMGTVTEKEGDFSYLALQAYMDKNFKKIPVMIGINSEERITSVKKIDSTALAKMDNDPSLLISPYIHMSPENRTIAGNLLKKVYTDKTFVEDHAAYIRWATDIDFSTPTGKQVELAADYAPHYVYQFSYWGKMGANYKPESMLEGAERVGHMEELHYYWEFLNNNDLSLFPEEDQRTLWRMVRLWTNFVKYLNPTPEKDEFLFNITWPKAKPDTLEYLNINSTFEIRQNLRQYREISSILDKYMEPPYEAYGHI</sequence>
<keyword evidence="1" id="KW-0325">Glycoprotein</keyword>
<proteinExistence type="predicted"/>
<feature type="domain" description="Carboxylesterase type B" evidence="3">
    <location>
        <begin position="21"/>
        <end position="515"/>
    </location>
</feature>
<dbReference type="InterPro" id="IPR019819">
    <property type="entry name" value="Carboxylesterase_B_CS"/>
</dbReference>
<dbReference type="Proteomes" id="UP001153636">
    <property type="component" value="Chromosome 7"/>
</dbReference>
<dbReference type="AlphaFoldDB" id="A0A9P0D2S0"/>
<dbReference type="InterPro" id="IPR002018">
    <property type="entry name" value="CarbesteraseB"/>
</dbReference>
<gene>
    <name evidence="4" type="ORF">PSYICH_LOCUS13329</name>
</gene>
<evidence type="ECO:0000313" key="5">
    <source>
        <dbReference type="Proteomes" id="UP001153636"/>
    </source>
</evidence>
<keyword evidence="2" id="KW-0732">Signal</keyword>
<evidence type="ECO:0000256" key="2">
    <source>
        <dbReference type="SAM" id="SignalP"/>
    </source>
</evidence>
<dbReference type="EMBL" id="OV651819">
    <property type="protein sequence ID" value="CAH1112875.1"/>
    <property type="molecule type" value="Genomic_DNA"/>
</dbReference>
<dbReference type="SUPFAM" id="SSF53474">
    <property type="entry name" value="alpha/beta-Hydrolases"/>
    <property type="match status" value="1"/>
</dbReference>
<dbReference type="PROSITE" id="PS00941">
    <property type="entry name" value="CARBOXYLESTERASE_B_2"/>
    <property type="match status" value="1"/>
</dbReference>
<feature type="chain" id="PRO_5040510575" description="Carboxylesterase type B domain-containing protein" evidence="2">
    <location>
        <begin position="18"/>
        <end position="537"/>
    </location>
</feature>
<dbReference type="InterPro" id="IPR050309">
    <property type="entry name" value="Type-B_Carboxylest/Lipase"/>
</dbReference>
<dbReference type="Pfam" id="PF00135">
    <property type="entry name" value="COesterase"/>
    <property type="match status" value="1"/>
</dbReference>
<accession>A0A9P0D2S0</accession>
<evidence type="ECO:0000313" key="4">
    <source>
        <dbReference type="EMBL" id="CAH1112875.1"/>
    </source>
</evidence>
<reference evidence="4" key="1">
    <citation type="submission" date="2022-01" db="EMBL/GenBank/DDBJ databases">
        <authorList>
            <person name="King R."/>
        </authorList>
    </citation>
    <scope>NUCLEOTIDE SEQUENCE</scope>
</reference>
<feature type="signal peptide" evidence="2">
    <location>
        <begin position="1"/>
        <end position="17"/>
    </location>
</feature>
<evidence type="ECO:0000259" key="3">
    <source>
        <dbReference type="Pfam" id="PF00135"/>
    </source>
</evidence>
<protein>
    <recommendedName>
        <fullName evidence="3">Carboxylesterase type B domain-containing protein</fullName>
    </recommendedName>
</protein>
<name>A0A9P0D2S0_9CUCU</name>
<keyword evidence="5" id="KW-1185">Reference proteome</keyword>